<keyword evidence="1 3" id="KW-0479">Metal-binding</keyword>
<dbReference type="AlphaFoldDB" id="A0A835FA86"/>
<dbReference type="InterPro" id="IPR005123">
    <property type="entry name" value="Oxoglu/Fe-dep_dioxygenase_dom"/>
</dbReference>
<evidence type="ECO:0000256" key="2">
    <source>
        <dbReference type="ARBA" id="ARBA00023004"/>
    </source>
</evidence>
<dbReference type="EMBL" id="JACEFO010001603">
    <property type="protein sequence ID" value="KAF8733025.1"/>
    <property type="molecule type" value="Genomic_DNA"/>
</dbReference>
<protein>
    <recommendedName>
        <fullName evidence="4">Fe2OG dioxygenase domain-containing protein</fullName>
    </recommendedName>
</protein>
<comment type="caution">
    <text evidence="5">The sequence shown here is derived from an EMBL/GenBank/DDBJ whole genome shotgun (WGS) entry which is preliminary data.</text>
</comment>
<evidence type="ECO:0000259" key="4">
    <source>
        <dbReference type="PROSITE" id="PS51471"/>
    </source>
</evidence>
<dbReference type="PANTHER" id="PTHR47991">
    <property type="entry name" value="OXOGLUTARATE/IRON-DEPENDENT DIOXYGENASE"/>
    <property type="match status" value="1"/>
</dbReference>
<keyword evidence="6" id="KW-1185">Reference proteome</keyword>
<dbReference type="GO" id="GO:0046872">
    <property type="term" value="F:metal ion binding"/>
    <property type="evidence" value="ECO:0007669"/>
    <property type="project" value="UniProtKB-KW"/>
</dbReference>
<sequence length="312" mass="34811">MVEEQLWKLPPIVQELAAAGVREPPSRYMVNENDRPAIAGVPMPEPIPVVDLTQLFAGFSDTGDADEPAKLLSTVQNWGLFLQYSYLVNGKEFRVQGYGSDMVLAEDQILDWCDRLYLVVEPKSRRVSLWPTQPPSFRYTAKCREIADLVLATMAKLVGLAEGYFVGKLDAKATTYASPTRTRRWSPITIVSVNDTVNGLQVQGGDGVWYDVPIVPGALLVNVGDAVLSNGFFKSPVHRVVTNQERERVSVAMFYRLDPEMEIEAAAELVDERRPKRYGKTKSKDYTTRLLETFARGGEHEPSLTRAGEPES</sequence>
<gene>
    <name evidence="5" type="ORF">HU200_015382</name>
</gene>
<dbReference type="Proteomes" id="UP000636709">
    <property type="component" value="Unassembled WGS sequence"/>
</dbReference>
<dbReference type="OrthoDB" id="288590at2759"/>
<dbReference type="InterPro" id="IPR027443">
    <property type="entry name" value="IPNS-like_sf"/>
</dbReference>
<evidence type="ECO:0000313" key="5">
    <source>
        <dbReference type="EMBL" id="KAF8733025.1"/>
    </source>
</evidence>
<reference evidence="5" key="1">
    <citation type="submission" date="2020-07" db="EMBL/GenBank/DDBJ databases">
        <title>Genome sequence and genetic diversity analysis of an under-domesticated orphan crop, white fonio (Digitaria exilis).</title>
        <authorList>
            <person name="Bennetzen J.L."/>
            <person name="Chen S."/>
            <person name="Ma X."/>
            <person name="Wang X."/>
            <person name="Yssel A.E.J."/>
            <person name="Chaluvadi S.R."/>
            <person name="Johnson M."/>
            <person name="Gangashetty P."/>
            <person name="Hamidou F."/>
            <person name="Sanogo M.D."/>
            <person name="Zwaenepoel A."/>
            <person name="Wallace J."/>
            <person name="Van De Peer Y."/>
            <person name="Van Deynze A."/>
        </authorList>
    </citation>
    <scope>NUCLEOTIDE SEQUENCE</scope>
    <source>
        <tissue evidence="5">Leaves</tissue>
    </source>
</reference>
<organism evidence="5 6">
    <name type="scientific">Digitaria exilis</name>
    <dbReference type="NCBI Taxonomy" id="1010633"/>
    <lineage>
        <taxon>Eukaryota</taxon>
        <taxon>Viridiplantae</taxon>
        <taxon>Streptophyta</taxon>
        <taxon>Embryophyta</taxon>
        <taxon>Tracheophyta</taxon>
        <taxon>Spermatophyta</taxon>
        <taxon>Magnoliopsida</taxon>
        <taxon>Liliopsida</taxon>
        <taxon>Poales</taxon>
        <taxon>Poaceae</taxon>
        <taxon>PACMAD clade</taxon>
        <taxon>Panicoideae</taxon>
        <taxon>Panicodae</taxon>
        <taxon>Paniceae</taxon>
        <taxon>Anthephorinae</taxon>
        <taxon>Digitaria</taxon>
    </lineage>
</organism>
<dbReference type="InterPro" id="IPR050295">
    <property type="entry name" value="Plant_2OG-oxidoreductases"/>
</dbReference>
<name>A0A835FA86_9POAL</name>
<comment type="similarity">
    <text evidence="3">Belongs to the iron/ascorbate-dependent oxidoreductase family.</text>
</comment>
<dbReference type="Gene3D" id="2.60.120.330">
    <property type="entry name" value="B-lactam Antibiotic, Isopenicillin N Synthase, Chain"/>
    <property type="match status" value="1"/>
</dbReference>
<proteinExistence type="inferred from homology"/>
<dbReference type="SUPFAM" id="SSF51197">
    <property type="entry name" value="Clavaminate synthase-like"/>
    <property type="match status" value="1"/>
</dbReference>
<evidence type="ECO:0000256" key="1">
    <source>
        <dbReference type="ARBA" id="ARBA00022723"/>
    </source>
</evidence>
<dbReference type="GO" id="GO:0016491">
    <property type="term" value="F:oxidoreductase activity"/>
    <property type="evidence" value="ECO:0007669"/>
    <property type="project" value="UniProtKB-KW"/>
</dbReference>
<keyword evidence="3" id="KW-0560">Oxidoreductase</keyword>
<dbReference type="PROSITE" id="PS51471">
    <property type="entry name" value="FE2OG_OXY"/>
    <property type="match status" value="1"/>
</dbReference>
<evidence type="ECO:0000313" key="6">
    <source>
        <dbReference type="Proteomes" id="UP000636709"/>
    </source>
</evidence>
<accession>A0A835FA86</accession>
<feature type="domain" description="Fe2OG dioxygenase" evidence="4">
    <location>
        <begin position="146"/>
        <end position="257"/>
    </location>
</feature>
<keyword evidence="2 3" id="KW-0408">Iron</keyword>
<dbReference type="Pfam" id="PF03171">
    <property type="entry name" value="2OG-FeII_Oxy"/>
    <property type="match status" value="1"/>
</dbReference>
<dbReference type="InterPro" id="IPR044861">
    <property type="entry name" value="IPNS-like_FE2OG_OXY"/>
</dbReference>
<evidence type="ECO:0000256" key="3">
    <source>
        <dbReference type="RuleBase" id="RU003682"/>
    </source>
</evidence>